<reference evidence="6" key="3">
    <citation type="submission" date="2021-01" db="EMBL/GenBank/DDBJ databases">
        <title>Phytophthora aleatoria, a newly-described species from Pinus radiata is distinct from Phytophthora cactorum isolates based on comparative genomics.</title>
        <authorList>
            <person name="Mcdougal R."/>
            <person name="Panda P."/>
            <person name="Williams N."/>
            <person name="Studholme D.J."/>
        </authorList>
    </citation>
    <scope>NUCLEOTIDE SEQUENCE</scope>
    <source>
        <strain evidence="6">NZFS 3830</strain>
    </source>
</reference>
<accession>A0A329S0U9</accession>
<evidence type="ECO:0000313" key="2">
    <source>
        <dbReference type="EMBL" id="KAG2928485.1"/>
    </source>
</evidence>
<dbReference type="AlphaFoldDB" id="A0A329S0U9"/>
<keyword evidence="8" id="KW-1185">Reference proteome</keyword>
<dbReference type="EMBL" id="RCMK01000118">
    <property type="protein sequence ID" value="KAG2948098.1"/>
    <property type="molecule type" value="Genomic_DNA"/>
</dbReference>
<proteinExistence type="predicted"/>
<dbReference type="Proteomes" id="UP000688947">
    <property type="component" value="Unassembled WGS sequence"/>
</dbReference>
<dbReference type="Proteomes" id="UP000251314">
    <property type="component" value="Unassembled WGS sequence"/>
</dbReference>
<dbReference type="Proteomes" id="UP000736787">
    <property type="component" value="Unassembled WGS sequence"/>
</dbReference>
<reference evidence="1" key="2">
    <citation type="submission" date="2018-10" db="EMBL/GenBank/DDBJ databases">
        <title>Effector identification in a new, highly contiguous assembly of the strawberry crown rot pathogen Phytophthora cactorum.</title>
        <authorList>
            <person name="Armitage A.D."/>
            <person name="Nellist C.F."/>
            <person name="Bates H."/>
            <person name="Vickerstaff R.J."/>
            <person name="Harrison R.J."/>
        </authorList>
    </citation>
    <scope>NUCLEOTIDE SEQUENCE</scope>
    <source>
        <strain evidence="1">15-7</strain>
        <strain evidence="2">4032</strain>
        <strain evidence="3">4040</strain>
        <strain evidence="4">P415</strain>
        <strain evidence="5">P421</strain>
    </source>
</reference>
<organism evidence="7 8">
    <name type="scientific">Phytophthora cactorum</name>
    <dbReference type="NCBI Taxonomy" id="29920"/>
    <lineage>
        <taxon>Eukaryota</taxon>
        <taxon>Sar</taxon>
        <taxon>Stramenopiles</taxon>
        <taxon>Oomycota</taxon>
        <taxon>Peronosporomycetes</taxon>
        <taxon>Peronosporales</taxon>
        <taxon>Peronosporaceae</taxon>
        <taxon>Phytophthora</taxon>
    </lineage>
</organism>
<dbReference type="Proteomes" id="UP000697107">
    <property type="component" value="Unassembled WGS sequence"/>
</dbReference>
<reference evidence="7 8" key="1">
    <citation type="submission" date="2018-01" db="EMBL/GenBank/DDBJ databases">
        <title>Draft genome of the strawberry crown rot pathogen Phytophthora cactorum.</title>
        <authorList>
            <person name="Armitage A.D."/>
            <person name="Lysoe E."/>
            <person name="Nellist C.F."/>
            <person name="Harrison R.J."/>
            <person name="Brurberg M.B."/>
        </authorList>
    </citation>
    <scope>NUCLEOTIDE SEQUENCE [LARGE SCALE GENOMIC DNA]</scope>
    <source>
        <strain evidence="7 8">10300</strain>
    </source>
</reference>
<dbReference type="VEuPathDB" id="FungiDB:PC110_g13059"/>
<dbReference type="EMBL" id="RCML01000123">
    <property type="protein sequence ID" value="KAG2990064.1"/>
    <property type="molecule type" value="Genomic_DNA"/>
</dbReference>
<gene>
    <name evidence="6" type="ORF">JG687_00005176</name>
    <name evidence="7" type="ORF">PC110_g13059</name>
    <name evidence="1" type="ORF">PC113_g8341</name>
    <name evidence="2" type="ORF">PC115_g7208</name>
    <name evidence="3" type="ORF">PC117_g6294</name>
    <name evidence="4" type="ORF">PC118_g5843</name>
    <name evidence="5" type="ORF">PC129_g4616</name>
</gene>
<name>A0A329S0U9_9STRA</name>
<protein>
    <submittedName>
        <fullName evidence="7">Uncharacterized protein</fullName>
    </submittedName>
</protein>
<dbReference type="OrthoDB" id="2099072at2759"/>
<evidence type="ECO:0000313" key="4">
    <source>
        <dbReference type="EMBL" id="KAG2990064.1"/>
    </source>
</evidence>
<dbReference type="EMBL" id="MJFZ01000362">
    <property type="protein sequence ID" value="RAW30587.1"/>
    <property type="molecule type" value="Genomic_DNA"/>
</dbReference>
<evidence type="ECO:0000313" key="7">
    <source>
        <dbReference type="EMBL" id="RAW30587.1"/>
    </source>
</evidence>
<evidence type="ECO:0000313" key="5">
    <source>
        <dbReference type="EMBL" id="KAG3224772.1"/>
    </source>
</evidence>
<dbReference type="EMBL" id="RCMG01000193">
    <property type="protein sequence ID" value="KAG2860135.1"/>
    <property type="molecule type" value="Genomic_DNA"/>
</dbReference>
<dbReference type="EMBL" id="JAENGZ010000191">
    <property type="protein sequence ID" value="KAG6965899.1"/>
    <property type="molecule type" value="Genomic_DNA"/>
</dbReference>
<evidence type="ECO:0000313" key="6">
    <source>
        <dbReference type="EMBL" id="KAG6965899.1"/>
    </source>
</evidence>
<evidence type="ECO:0000313" key="1">
    <source>
        <dbReference type="EMBL" id="KAG2860135.1"/>
    </source>
</evidence>
<dbReference type="Proteomes" id="UP000774804">
    <property type="component" value="Unassembled WGS sequence"/>
</dbReference>
<dbReference type="EMBL" id="RCMV01000102">
    <property type="protein sequence ID" value="KAG3224772.1"/>
    <property type="molecule type" value="Genomic_DNA"/>
</dbReference>
<sequence length="230" mass="26008">MGLESETKPDVDYVLVDFEPLHKQRWRTDTVRLVCAEFPPFTTCLWHQHLKYGVYVVMAPLDAMEQPYGQEPRPLVQKKGAVFCRDHTKDKLIHLATTNELPAFLIEVELLKEKADVTPNEHLPLHEGKGIELIKNEPECRVYRFTMQDNGSEDQATTEIVVDLPTEAVLLALEDCEVEISGILNDKHEETTHRISMKVGGDVHLKAGNFGVKLLTSSANKTSFVLAEVF</sequence>
<evidence type="ECO:0000313" key="8">
    <source>
        <dbReference type="Proteomes" id="UP000251314"/>
    </source>
</evidence>
<comment type="caution">
    <text evidence="7">The sequence shown here is derived from an EMBL/GenBank/DDBJ whole genome shotgun (WGS) entry which is preliminary data.</text>
</comment>
<dbReference type="Proteomes" id="UP000760860">
    <property type="component" value="Unassembled WGS sequence"/>
</dbReference>
<dbReference type="EMBL" id="RCMI01000169">
    <property type="protein sequence ID" value="KAG2928485.1"/>
    <property type="molecule type" value="Genomic_DNA"/>
</dbReference>
<dbReference type="Proteomes" id="UP000735874">
    <property type="component" value="Unassembled WGS sequence"/>
</dbReference>
<evidence type="ECO:0000313" key="3">
    <source>
        <dbReference type="EMBL" id="KAG2948098.1"/>
    </source>
</evidence>